<reference evidence="1 2" key="1">
    <citation type="submission" date="2023-03" db="EMBL/GenBank/DDBJ databases">
        <title>Bacillus Genome Sequencing.</title>
        <authorList>
            <person name="Dunlap C."/>
        </authorList>
    </citation>
    <scope>NUCLEOTIDE SEQUENCE [LARGE SCALE GENOMIC DNA]</scope>
    <source>
        <strain evidence="1 2">BD-533</strain>
    </source>
</reference>
<keyword evidence="2" id="KW-1185">Reference proteome</keyword>
<protein>
    <submittedName>
        <fullName evidence="1">Uncharacterized protein</fullName>
    </submittedName>
</protein>
<evidence type="ECO:0000313" key="2">
    <source>
        <dbReference type="Proteomes" id="UP001338137"/>
    </source>
</evidence>
<dbReference type="Proteomes" id="UP001338137">
    <property type="component" value="Unassembled WGS sequence"/>
</dbReference>
<sequence>MDADLPNILLSHSTANRTDEFFRLSFTYHMYGLTLQPPIPKPHNPLRLLRNLPTMRNHYNRPPPLIQPPENIHDLHARLGIQRSGRLIRQKYMLGDK</sequence>
<dbReference type="EMBL" id="JARLKY010000068">
    <property type="protein sequence ID" value="MEC0230443.1"/>
    <property type="molecule type" value="Genomic_DNA"/>
</dbReference>
<accession>A0ABU6GCE0</accession>
<evidence type="ECO:0000313" key="1">
    <source>
        <dbReference type="EMBL" id="MEC0230443.1"/>
    </source>
</evidence>
<gene>
    <name evidence="1" type="ORF">P4I72_25240</name>
</gene>
<comment type="caution">
    <text evidence="1">The sequence shown here is derived from an EMBL/GenBank/DDBJ whole genome shotgun (WGS) entry which is preliminary data.</text>
</comment>
<proteinExistence type="predicted"/>
<name>A0ABU6GCE0_9BACL</name>
<organism evidence="1 2">
    <name type="scientific">Paenibacillus alba</name>
    <dbReference type="NCBI Taxonomy" id="1197127"/>
    <lineage>
        <taxon>Bacteria</taxon>
        <taxon>Bacillati</taxon>
        <taxon>Bacillota</taxon>
        <taxon>Bacilli</taxon>
        <taxon>Bacillales</taxon>
        <taxon>Paenibacillaceae</taxon>
        <taxon>Paenibacillus</taxon>
    </lineage>
</organism>